<dbReference type="PROSITE" id="PS50216">
    <property type="entry name" value="DHHC"/>
    <property type="match status" value="1"/>
</dbReference>
<comment type="subcellular location">
    <subcellularLocation>
        <location evidence="1">Membrane</location>
        <topology evidence="1">Multi-pass membrane protein</topology>
    </subcellularLocation>
</comment>
<dbReference type="SUPFAM" id="SSF53335">
    <property type="entry name" value="S-adenosyl-L-methionine-dependent methyltransferases"/>
    <property type="match status" value="1"/>
</dbReference>
<feature type="transmembrane region" description="Helical" evidence="7">
    <location>
        <begin position="12"/>
        <end position="37"/>
    </location>
</feature>
<protein>
    <recommendedName>
        <fullName evidence="7">Palmitoyltransferase</fullName>
        <ecNumber evidence="7">2.3.1.225</ecNumber>
    </recommendedName>
</protein>
<dbReference type="Proteomes" id="UP001195914">
    <property type="component" value="Unassembled WGS sequence"/>
</dbReference>
<keyword evidence="2" id="KW-0489">Methyltransferase</keyword>
<evidence type="ECO:0000259" key="9">
    <source>
        <dbReference type="Pfam" id="PF08241"/>
    </source>
</evidence>
<feature type="domain" description="Methyltransferase type 11" evidence="9">
    <location>
        <begin position="340"/>
        <end position="431"/>
    </location>
</feature>
<evidence type="ECO:0000256" key="7">
    <source>
        <dbReference type="RuleBase" id="RU079119"/>
    </source>
</evidence>
<evidence type="ECO:0000256" key="1">
    <source>
        <dbReference type="ARBA" id="ARBA00004141"/>
    </source>
</evidence>
<dbReference type="Pfam" id="PF08241">
    <property type="entry name" value="Methyltransf_11"/>
    <property type="match status" value="1"/>
</dbReference>
<feature type="domain" description="Palmitoyltransferase DHHC" evidence="8">
    <location>
        <begin position="103"/>
        <end position="229"/>
    </location>
</feature>
<keyword evidence="4 7" id="KW-0812">Transmembrane</keyword>
<dbReference type="Pfam" id="PF01529">
    <property type="entry name" value="DHHC"/>
    <property type="match status" value="1"/>
</dbReference>
<dbReference type="GO" id="GO:0002098">
    <property type="term" value="P:tRNA wobble uridine modification"/>
    <property type="evidence" value="ECO:0007669"/>
    <property type="project" value="TreeGrafter"/>
</dbReference>
<keyword evidence="5 7" id="KW-1133">Transmembrane helix</keyword>
<feature type="transmembrane region" description="Helical" evidence="7">
    <location>
        <begin position="151"/>
        <end position="168"/>
    </location>
</feature>
<dbReference type="PANTHER" id="PTHR13069:SF21">
    <property type="entry name" value="ALKYLATED DNA REPAIR PROTEIN ALKB HOMOLOG 8"/>
    <property type="match status" value="1"/>
</dbReference>
<keyword evidence="7" id="KW-0012">Acyltransferase</keyword>
<comment type="similarity">
    <text evidence="7">Belongs to the DHHC palmitoyltransferase family.</text>
</comment>
<evidence type="ECO:0000256" key="3">
    <source>
        <dbReference type="ARBA" id="ARBA00022679"/>
    </source>
</evidence>
<comment type="caution">
    <text evidence="10">The sequence shown here is derived from an EMBL/GenBank/DDBJ whole genome shotgun (WGS) entry which is preliminary data.</text>
</comment>
<comment type="domain">
    <text evidence="7">The DHHC domain is required for palmitoyltransferase activity.</text>
</comment>
<dbReference type="GO" id="GO:0030488">
    <property type="term" value="P:tRNA methylation"/>
    <property type="evidence" value="ECO:0007669"/>
    <property type="project" value="TreeGrafter"/>
</dbReference>
<dbReference type="GO" id="GO:0106335">
    <property type="term" value="F:tRNA (5-carboxymethyluridine(34)-5-O)-methyltransferase activity"/>
    <property type="evidence" value="ECO:0007669"/>
    <property type="project" value="TreeGrafter"/>
</dbReference>
<dbReference type="GO" id="GO:0000049">
    <property type="term" value="F:tRNA binding"/>
    <property type="evidence" value="ECO:0007669"/>
    <property type="project" value="TreeGrafter"/>
</dbReference>
<dbReference type="AlphaFoldDB" id="A0AAD9GJQ2"/>
<name>A0AAD9GJQ2_BABDI</name>
<sequence length="524" mass="60440">MRIATRPIGRLLPICFICLVFFVIYTIYVEFVCIPFFQFDVDPQYRLQSLRNEGEHQLLYLHILVILLVWSFIVTSLTDPGYIPDEWKLDSNALYKCKERKKNGEFRYCKFEQCYKPDRAHYCRQLGRNVLKMDHYCPWVANCIGFYNYKFFFLTLFYANAANCYILNNVYRAFLRVYADPNSSFNQLFYLALISALLLVITGILVPFMFFHLWLISINKTTIEFCEWKTSGSYNYNLGTLDNFKSGSNPLLWLLPCGFPEDDGLYYPGVMEGGERSASSEDDKSCIPLDVAKETHSDIESEYVHNLYEAIAPHFSHTRYNPWPGVVKYIKDLEPCSTVLDVGCGNGKYLELRNDLCFIGADRCMALLELAQNAKQANLLRCDCLALPFVSDTADLTLSIAVIHHLASSDQRKAAVAEMLRCTKPGGKLVIYVWAREQKERTTGYRKFESGDLLVPWHVQRKYYRGTTSVKGTASTSGAIKLYRYYHVFTRSEVEELGKCFSDIARVESIDFEANNWILTLLKL</sequence>
<proteinExistence type="inferred from homology"/>
<dbReference type="Gene3D" id="3.40.50.150">
    <property type="entry name" value="Vaccinia Virus protein VP39"/>
    <property type="match status" value="1"/>
</dbReference>
<dbReference type="GO" id="GO:0005737">
    <property type="term" value="C:cytoplasm"/>
    <property type="evidence" value="ECO:0007669"/>
    <property type="project" value="TreeGrafter"/>
</dbReference>
<accession>A0AAD9GJQ2</accession>
<feature type="transmembrane region" description="Helical" evidence="7">
    <location>
        <begin position="57"/>
        <end position="78"/>
    </location>
</feature>
<dbReference type="EC" id="2.3.1.225" evidence="7"/>
<dbReference type="InterPro" id="IPR001594">
    <property type="entry name" value="Palmitoyltrfase_DHHC"/>
</dbReference>
<gene>
    <name evidence="10" type="ORF">X943_002700</name>
</gene>
<dbReference type="GO" id="GO:0008757">
    <property type="term" value="F:S-adenosylmethionine-dependent methyltransferase activity"/>
    <property type="evidence" value="ECO:0007669"/>
    <property type="project" value="InterPro"/>
</dbReference>
<evidence type="ECO:0000256" key="6">
    <source>
        <dbReference type="ARBA" id="ARBA00023136"/>
    </source>
</evidence>
<keyword evidence="3 7" id="KW-0808">Transferase</keyword>
<dbReference type="InterPro" id="IPR013216">
    <property type="entry name" value="Methyltransf_11"/>
</dbReference>
<organism evidence="10 11">
    <name type="scientific">Babesia divergens</name>
    <dbReference type="NCBI Taxonomy" id="32595"/>
    <lineage>
        <taxon>Eukaryota</taxon>
        <taxon>Sar</taxon>
        <taxon>Alveolata</taxon>
        <taxon>Apicomplexa</taxon>
        <taxon>Aconoidasida</taxon>
        <taxon>Piroplasmida</taxon>
        <taxon>Babesiidae</taxon>
        <taxon>Babesia</taxon>
    </lineage>
</organism>
<keyword evidence="6 7" id="KW-0472">Membrane</keyword>
<dbReference type="GO" id="GO:0016020">
    <property type="term" value="C:membrane"/>
    <property type="evidence" value="ECO:0007669"/>
    <property type="project" value="UniProtKB-SubCell"/>
</dbReference>
<evidence type="ECO:0000256" key="5">
    <source>
        <dbReference type="ARBA" id="ARBA00022989"/>
    </source>
</evidence>
<dbReference type="GO" id="GO:0005634">
    <property type="term" value="C:nucleus"/>
    <property type="evidence" value="ECO:0007669"/>
    <property type="project" value="TreeGrafter"/>
</dbReference>
<keyword evidence="11" id="KW-1185">Reference proteome</keyword>
<dbReference type="GO" id="GO:0019706">
    <property type="term" value="F:protein-cysteine S-palmitoyltransferase activity"/>
    <property type="evidence" value="ECO:0007669"/>
    <property type="project" value="UniProtKB-EC"/>
</dbReference>
<evidence type="ECO:0000256" key="2">
    <source>
        <dbReference type="ARBA" id="ARBA00022603"/>
    </source>
</evidence>
<evidence type="ECO:0000256" key="4">
    <source>
        <dbReference type="ARBA" id="ARBA00022692"/>
    </source>
</evidence>
<evidence type="ECO:0000259" key="8">
    <source>
        <dbReference type="Pfam" id="PF01529"/>
    </source>
</evidence>
<reference evidence="10" key="1">
    <citation type="journal article" date="2014" name="Nucleic Acids Res.">
        <title>The evolutionary dynamics of variant antigen genes in Babesia reveal a history of genomic innovation underlying host-parasite interaction.</title>
        <authorList>
            <person name="Jackson A.P."/>
            <person name="Otto T.D."/>
            <person name="Darby A."/>
            <person name="Ramaprasad A."/>
            <person name="Xia D."/>
            <person name="Echaide I.E."/>
            <person name="Farber M."/>
            <person name="Gahlot S."/>
            <person name="Gamble J."/>
            <person name="Gupta D."/>
            <person name="Gupta Y."/>
            <person name="Jackson L."/>
            <person name="Malandrin L."/>
            <person name="Malas T.B."/>
            <person name="Moussa E."/>
            <person name="Nair M."/>
            <person name="Reid A.J."/>
            <person name="Sanders M."/>
            <person name="Sharma J."/>
            <person name="Tracey A."/>
            <person name="Quail M.A."/>
            <person name="Weir W."/>
            <person name="Wastling J.M."/>
            <person name="Hall N."/>
            <person name="Willadsen P."/>
            <person name="Lingelbach K."/>
            <person name="Shiels B."/>
            <person name="Tait A."/>
            <person name="Berriman M."/>
            <person name="Allred D.R."/>
            <person name="Pain A."/>
        </authorList>
    </citation>
    <scope>NUCLEOTIDE SEQUENCE</scope>
    <source>
        <strain evidence="10">1802A</strain>
    </source>
</reference>
<reference evidence="10" key="2">
    <citation type="submission" date="2021-05" db="EMBL/GenBank/DDBJ databases">
        <authorList>
            <person name="Pain A."/>
        </authorList>
    </citation>
    <scope>NUCLEOTIDE SEQUENCE</scope>
    <source>
        <strain evidence="10">1802A</strain>
    </source>
</reference>
<evidence type="ECO:0000313" key="11">
    <source>
        <dbReference type="Proteomes" id="UP001195914"/>
    </source>
</evidence>
<dbReference type="CDD" id="cd02440">
    <property type="entry name" value="AdoMet_MTases"/>
    <property type="match status" value="1"/>
</dbReference>
<comment type="catalytic activity">
    <reaction evidence="7">
        <text>L-cysteinyl-[protein] + hexadecanoyl-CoA = S-hexadecanoyl-L-cysteinyl-[protein] + CoA</text>
        <dbReference type="Rhea" id="RHEA:36683"/>
        <dbReference type="Rhea" id="RHEA-COMP:10131"/>
        <dbReference type="Rhea" id="RHEA-COMP:11032"/>
        <dbReference type="ChEBI" id="CHEBI:29950"/>
        <dbReference type="ChEBI" id="CHEBI:57287"/>
        <dbReference type="ChEBI" id="CHEBI:57379"/>
        <dbReference type="ChEBI" id="CHEBI:74151"/>
        <dbReference type="EC" id="2.3.1.225"/>
    </reaction>
</comment>
<dbReference type="PANTHER" id="PTHR13069">
    <property type="entry name" value="ALKYLATED DNA REPAIR PROTEIN ALKB HOMOLOG 8"/>
    <property type="match status" value="1"/>
</dbReference>
<dbReference type="InterPro" id="IPR029063">
    <property type="entry name" value="SAM-dependent_MTases_sf"/>
</dbReference>
<dbReference type="InterPro" id="IPR051422">
    <property type="entry name" value="AlkB_tRNA_MeTrf/Diox"/>
</dbReference>
<dbReference type="EMBL" id="JAHBMH010000007">
    <property type="protein sequence ID" value="KAK1939732.1"/>
    <property type="molecule type" value="Genomic_DNA"/>
</dbReference>
<evidence type="ECO:0000313" key="10">
    <source>
        <dbReference type="EMBL" id="KAK1939732.1"/>
    </source>
</evidence>
<feature type="transmembrane region" description="Helical" evidence="7">
    <location>
        <begin position="188"/>
        <end position="215"/>
    </location>
</feature>